<name>A0AAP0KJ65_9MAGN</name>
<evidence type="ECO:0000256" key="2">
    <source>
        <dbReference type="SAM" id="SignalP"/>
    </source>
</evidence>
<dbReference type="Proteomes" id="UP001417504">
    <property type="component" value="Unassembled WGS sequence"/>
</dbReference>
<sequence>MREMVIVLVLTVFSVWVLSTPVMRGVAMDFEGDLRLEMVDLVLVWWLFWRSTDLSGFWLKNAEFEFRTCVVEGFGLMSLMECLMCCWSERGSQLQAEGVRKPRKPPLPKTSRGFENPENPLCRRRRQAHRRIQRPRRHSRRLGQRRNMEKWGNGNLETPWEEIT</sequence>
<dbReference type="AlphaFoldDB" id="A0AAP0KJ65"/>
<proteinExistence type="predicted"/>
<protein>
    <submittedName>
        <fullName evidence="3">Uncharacterized protein</fullName>
    </submittedName>
</protein>
<comment type="caution">
    <text evidence="3">The sequence shown here is derived from an EMBL/GenBank/DDBJ whole genome shotgun (WGS) entry which is preliminary data.</text>
</comment>
<reference evidence="3 4" key="1">
    <citation type="submission" date="2024-01" db="EMBL/GenBank/DDBJ databases">
        <title>Genome assemblies of Stephania.</title>
        <authorList>
            <person name="Yang L."/>
        </authorList>
    </citation>
    <scope>NUCLEOTIDE SEQUENCE [LARGE SCALE GENOMIC DNA]</scope>
    <source>
        <strain evidence="3">QJT</strain>
        <tissue evidence="3">Leaf</tissue>
    </source>
</reference>
<evidence type="ECO:0000313" key="3">
    <source>
        <dbReference type="EMBL" id="KAK9153531.1"/>
    </source>
</evidence>
<keyword evidence="2" id="KW-0732">Signal</keyword>
<accession>A0AAP0KJ65</accession>
<dbReference type="EMBL" id="JBBNAE010000001">
    <property type="protein sequence ID" value="KAK9153531.1"/>
    <property type="molecule type" value="Genomic_DNA"/>
</dbReference>
<feature type="region of interest" description="Disordered" evidence="1">
    <location>
        <begin position="93"/>
        <end position="164"/>
    </location>
</feature>
<gene>
    <name evidence="3" type="ORF">Sjap_001011</name>
</gene>
<organism evidence="3 4">
    <name type="scientific">Stephania japonica</name>
    <dbReference type="NCBI Taxonomy" id="461633"/>
    <lineage>
        <taxon>Eukaryota</taxon>
        <taxon>Viridiplantae</taxon>
        <taxon>Streptophyta</taxon>
        <taxon>Embryophyta</taxon>
        <taxon>Tracheophyta</taxon>
        <taxon>Spermatophyta</taxon>
        <taxon>Magnoliopsida</taxon>
        <taxon>Ranunculales</taxon>
        <taxon>Menispermaceae</taxon>
        <taxon>Menispermoideae</taxon>
        <taxon>Cissampelideae</taxon>
        <taxon>Stephania</taxon>
    </lineage>
</organism>
<evidence type="ECO:0000256" key="1">
    <source>
        <dbReference type="SAM" id="MobiDB-lite"/>
    </source>
</evidence>
<evidence type="ECO:0000313" key="4">
    <source>
        <dbReference type="Proteomes" id="UP001417504"/>
    </source>
</evidence>
<feature type="signal peptide" evidence="2">
    <location>
        <begin position="1"/>
        <end position="19"/>
    </location>
</feature>
<keyword evidence="4" id="KW-1185">Reference proteome</keyword>
<feature type="chain" id="PRO_5043005306" evidence="2">
    <location>
        <begin position="20"/>
        <end position="164"/>
    </location>
</feature>
<feature type="compositionally biased region" description="Basic residues" evidence="1">
    <location>
        <begin position="122"/>
        <end position="144"/>
    </location>
</feature>